<dbReference type="Proteomes" id="UP000287124">
    <property type="component" value="Unassembled WGS sequence"/>
</dbReference>
<proteinExistence type="predicted"/>
<dbReference type="AlphaFoldDB" id="A0A430KZ69"/>
<evidence type="ECO:0000313" key="3">
    <source>
        <dbReference type="Proteomes" id="UP000287124"/>
    </source>
</evidence>
<gene>
    <name evidence="2" type="ORF">BHE90_016856</name>
</gene>
<keyword evidence="3" id="KW-1185">Reference proteome</keyword>
<accession>A0A430KZ69</accession>
<comment type="caution">
    <text evidence="2">The sequence shown here is derived from an EMBL/GenBank/DDBJ whole genome shotgun (WGS) entry which is preliminary data.</text>
</comment>
<feature type="compositionally biased region" description="Pro residues" evidence="1">
    <location>
        <begin position="171"/>
        <end position="187"/>
    </location>
</feature>
<dbReference type="EMBL" id="MIKF01000717">
    <property type="protein sequence ID" value="RTE68764.1"/>
    <property type="molecule type" value="Genomic_DNA"/>
</dbReference>
<name>A0A430KZ69_9HYPO</name>
<evidence type="ECO:0000256" key="1">
    <source>
        <dbReference type="SAM" id="MobiDB-lite"/>
    </source>
</evidence>
<organism evidence="2 3">
    <name type="scientific">Fusarium euwallaceae</name>
    <dbReference type="NCBI Taxonomy" id="1147111"/>
    <lineage>
        <taxon>Eukaryota</taxon>
        <taxon>Fungi</taxon>
        <taxon>Dikarya</taxon>
        <taxon>Ascomycota</taxon>
        <taxon>Pezizomycotina</taxon>
        <taxon>Sordariomycetes</taxon>
        <taxon>Hypocreomycetidae</taxon>
        <taxon>Hypocreales</taxon>
        <taxon>Nectriaceae</taxon>
        <taxon>Fusarium</taxon>
        <taxon>Fusarium solani species complex</taxon>
    </lineage>
</organism>
<reference evidence="2 3" key="1">
    <citation type="submission" date="2017-06" db="EMBL/GenBank/DDBJ databases">
        <title>Comparative genomic analysis of Ambrosia Fusariam Clade fungi.</title>
        <authorList>
            <person name="Stajich J.E."/>
            <person name="Carrillo J."/>
            <person name="Kijimoto T."/>
            <person name="Eskalen A."/>
            <person name="O'Donnell K."/>
            <person name="Kasson M."/>
        </authorList>
    </citation>
    <scope>NUCLEOTIDE SEQUENCE [LARGE SCALE GENOMIC DNA]</scope>
    <source>
        <strain evidence="2 3">UCR1854</strain>
    </source>
</reference>
<protein>
    <submittedName>
        <fullName evidence="2">Uncharacterized protein</fullName>
    </submittedName>
</protein>
<feature type="region of interest" description="Disordered" evidence="1">
    <location>
        <begin position="164"/>
        <end position="187"/>
    </location>
</feature>
<sequence>MTGYCKKRYTWRLGGPDQQQLLTLTKHRCYQKPSGLLSTSTGRCSQSPPHSPTNLPPVPFFSPLPKEPSKTHKKIAGQRLQKDCSPPQFRFSSAHVFSFGLAQPQQTEPNLDIVSPNRPYRSIATTLPSTALRSPGQLCCRAACRPARRTRFSSAPFPCRCRLHSSDPTVSDPPPPRSAPLPPSPIP</sequence>
<evidence type="ECO:0000313" key="2">
    <source>
        <dbReference type="EMBL" id="RTE68764.1"/>
    </source>
</evidence>